<dbReference type="RefSeq" id="XP_035679365.1">
    <property type="nucleotide sequence ID" value="XM_035823472.1"/>
</dbReference>
<accession>A0A9J7LCS6</accession>
<dbReference type="PROSITE" id="PS00028">
    <property type="entry name" value="ZINC_FINGER_C2H2_1"/>
    <property type="match status" value="1"/>
</dbReference>
<proteinExistence type="predicted"/>
<keyword evidence="3" id="KW-1185">Reference proteome</keyword>
<dbReference type="SMART" id="SM00355">
    <property type="entry name" value="ZnF_C2H2"/>
    <property type="match status" value="3"/>
</dbReference>
<dbReference type="GO" id="GO:0000981">
    <property type="term" value="F:DNA-binding transcription factor activity, RNA polymerase II-specific"/>
    <property type="evidence" value="ECO:0000318"/>
    <property type="project" value="GO_Central"/>
</dbReference>
<dbReference type="Gene3D" id="3.30.160.60">
    <property type="entry name" value="Classic Zinc Finger"/>
    <property type="match status" value="1"/>
</dbReference>
<evidence type="ECO:0000256" key="1">
    <source>
        <dbReference type="SAM" id="MobiDB-lite"/>
    </source>
</evidence>
<dbReference type="GO" id="GO:0005634">
    <property type="term" value="C:nucleus"/>
    <property type="evidence" value="ECO:0000318"/>
    <property type="project" value="GO_Central"/>
</dbReference>
<dbReference type="AlphaFoldDB" id="A0A9J7LCS6"/>
<feature type="region of interest" description="Disordered" evidence="1">
    <location>
        <begin position="236"/>
        <end position="265"/>
    </location>
</feature>
<sequence length="807" mass="89154">MEVEEICPPISQLEEPARGEVQCDVEGCGQTVANQSALSMHMAKRHGLSRSMDKDLAPFPKGKKKKKITKHFYCPLPDCERRLGSGRPFTSMFLIRQHYARMHAEKKLHCTKCGFGFAFKKDLKRHEKTCGQIWHCSCGCPYTTMEALETHAARKGHSLPDELLKKDHSKVNNAKRKSHSIPQSQPVKVIVILPNQAQGTHPPTAASLQAQPLVHPSDQSGGVTRSEPAFIGQHNTPSCNQSESHHQRQPVCHTPFSSENRSQSPCTKVSLLQHRNISSKIEQKDKVVAATKIRRYVQILPKPRVPSLAPYAVSGTNKSSQNSSTSVRCETAVQATTTSVCEVGIQTAAPSYIKRRQRIARQKENKVVDTRDEGTQTAGRKRTSEKLVTQNVQTDCIPLSTQIASRRLENLVTQNVQTDSIPLDTHSASRRLEKLVTQTIQTDSHPLHILPAVQTSQTDLFAQRSSTAVQAQLSPPILRGVSNAWMQVGTPLNYTTNVQTQTSRPQNCHTQTPYLQNPHSAILSNTRDSFGFPGQVGGFHREQFPMQQQQQPISQAWLTVPSLTNPVVSQMSNMGDGNVLLPSFIQSIPNSSDSFLNGGTQTDAMFQEAGSLSSAQTQTLPLFSDIEAMIFEHTSTQTLESSSIGIDSSNGADMSSVEFSSMETQTTDLDFDFEDFLLLNDSQTQTNLSFAYQDMEPLHSYTQTDPEFNLHDLLMSQPADLPPPQLSSTHTQTIQNTADNFLSNMQTQKTANNGFLFPELELMDMETQAGSSFVGGGSGNAQTQTTMDSEQVNTQTQTLLSEFGFLQ</sequence>
<evidence type="ECO:0000313" key="4">
    <source>
        <dbReference type="RefSeq" id="XP_035679365.1"/>
    </source>
</evidence>
<dbReference type="GO" id="GO:0006357">
    <property type="term" value="P:regulation of transcription by RNA polymerase II"/>
    <property type="evidence" value="ECO:0000318"/>
    <property type="project" value="GO_Central"/>
</dbReference>
<dbReference type="OrthoDB" id="6354171at2759"/>
<dbReference type="GO" id="GO:0045944">
    <property type="term" value="P:positive regulation of transcription by RNA polymerase II"/>
    <property type="evidence" value="ECO:0007669"/>
    <property type="project" value="InterPro"/>
</dbReference>
<dbReference type="PANTHER" id="PTHR46664:SF1">
    <property type="entry name" value="ATM INTERACTOR"/>
    <property type="match status" value="1"/>
</dbReference>
<dbReference type="GO" id="GO:0000976">
    <property type="term" value="F:transcription cis-regulatory region binding"/>
    <property type="evidence" value="ECO:0000318"/>
    <property type="project" value="GO_Central"/>
</dbReference>
<evidence type="ECO:0000313" key="3">
    <source>
        <dbReference type="Proteomes" id="UP000001554"/>
    </source>
</evidence>
<dbReference type="KEGG" id="bfo:118417767"/>
<gene>
    <name evidence="4" type="primary">LOC118417767</name>
</gene>
<dbReference type="Proteomes" id="UP000001554">
    <property type="component" value="Chromosome 6"/>
</dbReference>
<dbReference type="OMA" id="DIEAMIF"/>
<dbReference type="InterPro" id="IPR013087">
    <property type="entry name" value="Znf_C2H2_type"/>
</dbReference>
<dbReference type="InterPro" id="IPR056380">
    <property type="entry name" value="Znf_C2H2_ASCIZ_4th"/>
</dbReference>
<feature type="compositionally biased region" description="Polar residues" evidence="1">
    <location>
        <begin position="780"/>
        <end position="795"/>
    </location>
</feature>
<reference evidence="4" key="2">
    <citation type="submission" date="2025-08" db="UniProtKB">
        <authorList>
            <consortium name="RefSeq"/>
        </authorList>
    </citation>
    <scope>IDENTIFICATION</scope>
    <source>
        <strain evidence="4">S238N-H82</strain>
        <tissue evidence="4">Testes</tissue>
    </source>
</reference>
<feature type="region of interest" description="Disordered" evidence="1">
    <location>
        <begin position="363"/>
        <end position="385"/>
    </location>
</feature>
<feature type="region of interest" description="Disordered" evidence="1">
    <location>
        <begin position="775"/>
        <end position="795"/>
    </location>
</feature>
<dbReference type="Pfam" id="PF24761">
    <property type="entry name" value="C2H2_ASCIZ_4th"/>
    <property type="match status" value="1"/>
</dbReference>
<feature type="compositionally biased region" description="Basic and acidic residues" evidence="1">
    <location>
        <begin position="363"/>
        <end position="374"/>
    </location>
</feature>
<feature type="domain" description="C2H2-type" evidence="2">
    <location>
        <begin position="23"/>
        <end position="46"/>
    </location>
</feature>
<reference evidence="3" key="1">
    <citation type="journal article" date="2020" name="Nat. Ecol. Evol.">
        <title>Deeply conserved synteny resolves early events in vertebrate evolution.</title>
        <authorList>
            <person name="Simakov O."/>
            <person name="Marletaz F."/>
            <person name="Yue J.X."/>
            <person name="O'Connell B."/>
            <person name="Jenkins J."/>
            <person name="Brandt A."/>
            <person name="Calef R."/>
            <person name="Tung C.H."/>
            <person name="Huang T.K."/>
            <person name="Schmutz J."/>
            <person name="Satoh N."/>
            <person name="Yu J.K."/>
            <person name="Putnam N.H."/>
            <person name="Green R.E."/>
            <person name="Rokhsar D.S."/>
        </authorList>
    </citation>
    <scope>NUCLEOTIDE SEQUENCE [LARGE SCALE GENOMIC DNA]</scope>
    <source>
        <strain evidence="3">S238N-H82</strain>
    </source>
</reference>
<dbReference type="GeneID" id="118417767"/>
<dbReference type="InterPro" id="IPR055303">
    <property type="entry name" value="ATMIN"/>
</dbReference>
<evidence type="ECO:0000259" key="2">
    <source>
        <dbReference type="PROSITE" id="PS00028"/>
    </source>
</evidence>
<organism evidence="3 4">
    <name type="scientific">Branchiostoma floridae</name>
    <name type="common">Florida lancelet</name>
    <name type="synonym">Amphioxus</name>
    <dbReference type="NCBI Taxonomy" id="7739"/>
    <lineage>
        <taxon>Eukaryota</taxon>
        <taxon>Metazoa</taxon>
        <taxon>Chordata</taxon>
        <taxon>Cephalochordata</taxon>
        <taxon>Leptocardii</taxon>
        <taxon>Amphioxiformes</taxon>
        <taxon>Branchiostomatidae</taxon>
        <taxon>Branchiostoma</taxon>
    </lineage>
</organism>
<name>A0A9J7LCS6_BRAFL</name>
<protein>
    <submittedName>
        <fullName evidence="4">ATM interactor-like</fullName>
    </submittedName>
</protein>
<feature type="compositionally biased region" description="Polar residues" evidence="1">
    <location>
        <begin position="255"/>
        <end position="265"/>
    </location>
</feature>
<dbReference type="PANTHER" id="PTHR46664">
    <property type="entry name" value="ATM INTERACTOR"/>
    <property type="match status" value="1"/>
</dbReference>